<comment type="subcellular location">
    <subcellularLocation>
        <location evidence="5">Cytoplasm</location>
    </subcellularLocation>
</comment>
<dbReference type="GO" id="GO:0015937">
    <property type="term" value="P:coenzyme A biosynthetic process"/>
    <property type="evidence" value="ECO:0007669"/>
    <property type="project" value="UniProtKB-UniRule"/>
</dbReference>
<evidence type="ECO:0000313" key="7">
    <source>
        <dbReference type="EMBL" id="NKE66198.1"/>
    </source>
</evidence>
<dbReference type="UniPathway" id="UPA00241">
    <property type="reaction ID" value="UER00356"/>
</dbReference>
<dbReference type="CDD" id="cd02022">
    <property type="entry name" value="DPCK"/>
    <property type="match status" value="1"/>
</dbReference>
<keyword evidence="4 5" id="KW-0173">Coenzyme A biosynthesis</keyword>
<keyword evidence="5" id="KW-0963">Cytoplasm</keyword>
<organism evidence="7 8">
    <name type="scientific">Ramlibacter lithotrophicus</name>
    <dbReference type="NCBI Taxonomy" id="2606681"/>
    <lineage>
        <taxon>Bacteria</taxon>
        <taxon>Pseudomonadati</taxon>
        <taxon>Pseudomonadota</taxon>
        <taxon>Betaproteobacteria</taxon>
        <taxon>Burkholderiales</taxon>
        <taxon>Comamonadaceae</taxon>
        <taxon>Ramlibacter</taxon>
    </lineage>
</organism>
<protein>
    <recommendedName>
        <fullName evidence="5 6">Dephospho-CoA kinase</fullName>
        <ecNumber evidence="5 6">2.7.1.24</ecNumber>
    </recommendedName>
    <alternativeName>
        <fullName evidence="5">Dephosphocoenzyme A kinase</fullName>
    </alternativeName>
</protein>
<keyword evidence="5 7" id="KW-0808">Transferase</keyword>
<dbReference type="GO" id="GO:0005737">
    <property type="term" value="C:cytoplasm"/>
    <property type="evidence" value="ECO:0007669"/>
    <property type="project" value="UniProtKB-SubCell"/>
</dbReference>
<dbReference type="InterPro" id="IPR001977">
    <property type="entry name" value="Depp_CoAkinase"/>
</dbReference>
<dbReference type="RefSeq" id="WP_168107322.1">
    <property type="nucleotide sequence ID" value="NZ_VTOX01000003.1"/>
</dbReference>
<dbReference type="GO" id="GO:0005524">
    <property type="term" value="F:ATP binding"/>
    <property type="evidence" value="ECO:0007669"/>
    <property type="project" value="UniProtKB-UniRule"/>
</dbReference>
<keyword evidence="2 5" id="KW-0547">Nucleotide-binding</keyword>
<evidence type="ECO:0000313" key="8">
    <source>
        <dbReference type="Proteomes" id="UP000521868"/>
    </source>
</evidence>
<dbReference type="EMBL" id="VTOX01000003">
    <property type="protein sequence ID" value="NKE66198.1"/>
    <property type="molecule type" value="Genomic_DNA"/>
</dbReference>
<sequence>MVVRVGLTGGIGSGKSTVLQMLAQLGAAVVDADAISRATTAAGGAAIPAIARRFGPDFIGADGALDRARMREHAYADPQARRDLEQIIHPLVGAQSARQVEAALAAGVPCIVFDIPLLVESGRWRAQVDRVLVVDCSPDTQVQRVVARSALEPEAVRAIMAAQATRAQRLAAADIVICNDGISLEELRHMVVQAAHGFGL</sequence>
<dbReference type="AlphaFoldDB" id="A0A7X6DFR3"/>
<comment type="caution">
    <text evidence="7">The sequence shown here is derived from an EMBL/GenBank/DDBJ whole genome shotgun (WGS) entry which is preliminary data.</text>
</comment>
<comment type="pathway">
    <text evidence="5">Cofactor biosynthesis; coenzyme A biosynthesis; CoA from (R)-pantothenate: step 5/5.</text>
</comment>
<comment type="catalytic activity">
    <reaction evidence="5">
        <text>3'-dephospho-CoA + ATP = ADP + CoA + H(+)</text>
        <dbReference type="Rhea" id="RHEA:18245"/>
        <dbReference type="ChEBI" id="CHEBI:15378"/>
        <dbReference type="ChEBI" id="CHEBI:30616"/>
        <dbReference type="ChEBI" id="CHEBI:57287"/>
        <dbReference type="ChEBI" id="CHEBI:57328"/>
        <dbReference type="ChEBI" id="CHEBI:456216"/>
        <dbReference type="EC" id="2.7.1.24"/>
    </reaction>
</comment>
<dbReference type="PANTHER" id="PTHR10695:SF46">
    <property type="entry name" value="BIFUNCTIONAL COENZYME A SYNTHASE-RELATED"/>
    <property type="match status" value="1"/>
</dbReference>
<keyword evidence="3 5" id="KW-0067">ATP-binding</keyword>
<dbReference type="Pfam" id="PF01121">
    <property type="entry name" value="CoaE"/>
    <property type="match status" value="1"/>
</dbReference>
<keyword evidence="8" id="KW-1185">Reference proteome</keyword>
<keyword evidence="5 7" id="KW-0418">Kinase</keyword>
<dbReference type="GO" id="GO:0004140">
    <property type="term" value="F:dephospho-CoA kinase activity"/>
    <property type="evidence" value="ECO:0007669"/>
    <property type="project" value="UniProtKB-UniRule"/>
</dbReference>
<proteinExistence type="inferred from homology"/>
<evidence type="ECO:0000256" key="5">
    <source>
        <dbReference type="HAMAP-Rule" id="MF_00376"/>
    </source>
</evidence>
<dbReference type="InterPro" id="IPR027417">
    <property type="entry name" value="P-loop_NTPase"/>
</dbReference>
<dbReference type="HAMAP" id="MF_00376">
    <property type="entry name" value="Dephospho_CoA_kinase"/>
    <property type="match status" value="1"/>
</dbReference>
<dbReference type="PANTHER" id="PTHR10695">
    <property type="entry name" value="DEPHOSPHO-COA KINASE-RELATED"/>
    <property type="match status" value="1"/>
</dbReference>
<name>A0A7X6DFR3_9BURK</name>
<evidence type="ECO:0000256" key="2">
    <source>
        <dbReference type="ARBA" id="ARBA00022741"/>
    </source>
</evidence>
<reference evidence="7 8" key="1">
    <citation type="journal article" date="2020" name="Nature">
        <title>Bacterial chemolithoautotrophy via manganese oxidation.</title>
        <authorList>
            <person name="Yu H."/>
            <person name="Leadbetter J.R."/>
        </authorList>
    </citation>
    <scope>NUCLEOTIDE SEQUENCE [LARGE SCALE GENOMIC DNA]</scope>
    <source>
        <strain evidence="7 8">RBP-1</strain>
    </source>
</reference>
<evidence type="ECO:0000256" key="3">
    <source>
        <dbReference type="ARBA" id="ARBA00022840"/>
    </source>
</evidence>
<comment type="similarity">
    <text evidence="1 5">Belongs to the CoaE family.</text>
</comment>
<comment type="function">
    <text evidence="5">Catalyzes the phosphorylation of the 3'-hydroxyl group of dephosphocoenzyme A to form coenzyme A.</text>
</comment>
<dbReference type="EC" id="2.7.1.24" evidence="5 6"/>
<dbReference type="Proteomes" id="UP000521868">
    <property type="component" value="Unassembled WGS sequence"/>
</dbReference>
<feature type="binding site" evidence="5">
    <location>
        <begin position="12"/>
        <end position="17"/>
    </location>
    <ligand>
        <name>ATP</name>
        <dbReference type="ChEBI" id="CHEBI:30616"/>
    </ligand>
</feature>
<dbReference type="PROSITE" id="PS51219">
    <property type="entry name" value="DPCK"/>
    <property type="match status" value="1"/>
</dbReference>
<evidence type="ECO:0000256" key="6">
    <source>
        <dbReference type="NCBIfam" id="TIGR00152"/>
    </source>
</evidence>
<evidence type="ECO:0000256" key="1">
    <source>
        <dbReference type="ARBA" id="ARBA00009018"/>
    </source>
</evidence>
<gene>
    <name evidence="5" type="primary">coaE</name>
    <name evidence="7" type="ORF">RAMLITH_10235</name>
</gene>
<dbReference type="Gene3D" id="3.40.50.300">
    <property type="entry name" value="P-loop containing nucleotide triphosphate hydrolases"/>
    <property type="match status" value="1"/>
</dbReference>
<dbReference type="SUPFAM" id="SSF52540">
    <property type="entry name" value="P-loop containing nucleoside triphosphate hydrolases"/>
    <property type="match status" value="1"/>
</dbReference>
<accession>A0A7X6DFR3</accession>
<evidence type="ECO:0000256" key="4">
    <source>
        <dbReference type="ARBA" id="ARBA00022993"/>
    </source>
</evidence>
<dbReference type="NCBIfam" id="TIGR00152">
    <property type="entry name" value="dephospho-CoA kinase"/>
    <property type="match status" value="1"/>
</dbReference>